<dbReference type="HOGENOM" id="CLU_031945_0_0_11"/>
<dbReference type="PANTHER" id="PTHR42957:SF1">
    <property type="entry name" value="HELICASE MJ1565-RELATED"/>
    <property type="match status" value="1"/>
</dbReference>
<evidence type="ECO:0000313" key="2">
    <source>
        <dbReference type="EMBL" id="ABS04030.1"/>
    </source>
</evidence>
<dbReference type="Gene3D" id="3.40.50.300">
    <property type="entry name" value="P-loop containing nucleotide triphosphate hydrolases"/>
    <property type="match status" value="2"/>
</dbReference>
<keyword evidence="3" id="KW-1185">Reference proteome</keyword>
<organism evidence="2 3">
    <name type="scientific">Kineococcus radiotolerans (strain ATCC BAA-149 / DSM 14245 / SRS30216)</name>
    <dbReference type="NCBI Taxonomy" id="266940"/>
    <lineage>
        <taxon>Bacteria</taxon>
        <taxon>Bacillati</taxon>
        <taxon>Actinomycetota</taxon>
        <taxon>Actinomycetes</taxon>
        <taxon>Kineosporiales</taxon>
        <taxon>Kineosporiaceae</taxon>
        <taxon>Kineococcus</taxon>
    </lineage>
</organism>
<evidence type="ECO:0000313" key="3">
    <source>
        <dbReference type="Proteomes" id="UP000001116"/>
    </source>
</evidence>
<dbReference type="OrthoDB" id="9806951at2"/>
<dbReference type="InterPro" id="IPR002789">
    <property type="entry name" value="HerA_central"/>
</dbReference>
<dbReference type="eggNOG" id="COG0433">
    <property type="taxonomic scope" value="Bacteria"/>
</dbReference>
<dbReference type="SUPFAM" id="SSF52540">
    <property type="entry name" value="P-loop containing nucleoside triphosphate hydrolases"/>
    <property type="match status" value="1"/>
</dbReference>
<dbReference type="KEGG" id="kra:Krad_2555"/>
<name>A6WB41_KINRD</name>
<dbReference type="AlphaFoldDB" id="A6WB41"/>
<dbReference type="InterPro" id="IPR027417">
    <property type="entry name" value="P-loop_NTPase"/>
</dbReference>
<dbReference type="Pfam" id="PF01935">
    <property type="entry name" value="DUF87"/>
    <property type="match status" value="1"/>
</dbReference>
<reference evidence="3" key="1">
    <citation type="journal article" date="2008" name="PLoS ONE">
        <title>Survival in nuclear waste, extreme resistance, and potential applications gleaned from the genome sequence of Kineococcus radiotolerans SRS30216.</title>
        <authorList>
            <person name="Bagwell C.E."/>
            <person name="Bhat S."/>
            <person name="Hawkins G.M."/>
            <person name="Smith B.W."/>
            <person name="Biswas T."/>
            <person name="Hoover T.R."/>
            <person name="Saunders E."/>
            <person name="Han C.S."/>
            <person name="Tsodikov O.V."/>
            <person name="Shimkets L.J."/>
        </authorList>
    </citation>
    <scope>NUCLEOTIDE SEQUENCE [LARGE SCALE GENOMIC DNA]</scope>
    <source>
        <strain evidence="3">ATCC BAA-149 / DSM 14245 / SRS30216</strain>
    </source>
</reference>
<feature type="domain" description="Helicase HerA central" evidence="1">
    <location>
        <begin position="190"/>
        <end position="287"/>
    </location>
</feature>
<gene>
    <name evidence="2" type="ordered locus">Krad_2555</name>
</gene>
<evidence type="ECO:0000259" key="1">
    <source>
        <dbReference type="Pfam" id="PF01935"/>
    </source>
</evidence>
<dbReference type="PANTHER" id="PTHR42957">
    <property type="entry name" value="HELICASE MJ1565-RELATED"/>
    <property type="match status" value="1"/>
</dbReference>
<dbReference type="EMBL" id="CP000750">
    <property type="protein sequence ID" value="ABS04030.1"/>
    <property type="molecule type" value="Genomic_DNA"/>
</dbReference>
<dbReference type="Proteomes" id="UP000001116">
    <property type="component" value="Chromosome"/>
</dbReference>
<dbReference type="InterPro" id="IPR008571">
    <property type="entry name" value="HerA-like"/>
</dbReference>
<accession>A6WB41</accession>
<dbReference type="RefSeq" id="WP_012087744.1">
    <property type="nucleotide sequence ID" value="NC_009664.2"/>
</dbReference>
<proteinExistence type="predicted"/>
<protein>
    <submittedName>
        <fullName evidence="2">ATPase-like</fullName>
    </submittedName>
</protein>
<dbReference type="STRING" id="266940.Krad_2555"/>
<sequence length="700" mass="75042">MDPITTAEQVAVVGTPSSNYEVTLDLLDTAIHEPLVGSMLLLTQPSGGGEELALGMVTEVTTMNQWHSQPLLRGVVKAKGHIPGMSGDLGDVRAASIKLQACYKRSVLGQPQSGVQAGPLVQAGPWVQAGPSLRMSPPTGTAVRRVTNEVLDELMSGEEDLHYLGHLHGTGDVRVPMSIRDFSGDRGAFHAGVFGMSGSGKTAFSAYFLAGQMRNADQGFIVVDPQGQFSSETGFPFSLQAWAAEMGREVVVRRVSEDLRLEKDAPLLGELLSKTKLTGEITKMAPETAGLFIDELVKALRKRSSWDTEDSDDLLRELLGSLTDSGVLGRIYVDETRQARLRDAVLEVLDDADRFGDVFSQFQPLHNLFSPANPGGGKRHSMWGTVAHVFDKTQRAGAPAPVLILDMSTSGQVSWVSSLLAGPEQAAAVEALRVLDQDSIKAAILRKACRTLKEASESAFRLGDTLNTMVVFDEAWRYAPPLHLAGDEEIKALSADIAGYFRDTRKFGIGWTLISQSPRSVNADCFDQMAVRIMGYGLGGADLAKVAEQMDDPEHLKLYRAFAPPDSTKPKVYPFMVTGPVSPLSFTRAPVFLAAYTDFETFRSDNHPWISQARRSQGLPVLSGVPQLRGTGPVVAARVPRPTATAGPVKGAAGTKEAMERVRENAATGGIAPGAFAGLAGDTWFGGGLGSIDDDDPPPF</sequence>